<name>A0A2T7ESQ8_9POAL</name>
<evidence type="ECO:0000313" key="3">
    <source>
        <dbReference type="Proteomes" id="UP000244336"/>
    </source>
</evidence>
<protein>
    <submittedName>
        <fullName evidence="2">Uncharacterized protein</fullName>
    </submittedName>
</protein>
<dbReference type="AlphaFoldDB" id="A0A2T7ESQ8"/>
<evidence type="ECO:0000313" key="2">
    <source>
        <dbReference type="EMBL" id="PUZ70870.1"/>
    </source>
</evidence>
<proteinExistence type="predicted"/>
<gene>
    <name evidence="2" type="ORF">GQ55_2G269800</name>
</gene>
<reference evidence="2 3" key="1">
    <citation type="submission" date="2018-04" db="EMBL/GenBank/DDBJ databases">
        <title>WGS assembly of Panicum hallii var. hallii HAL2.</title>
        <authorList>
            <person name="Lovell J."/>
            <person name="Jenkins J."/>
            <person name="Lowry D."/>
            <person name="Mamidi S."/>
            <person name="Sreedasyam A."/>
            <person name="Weng X."/>
            <person name="Barry K."/>
            <person name="Bonette J."/>
            <person name="Campitelli B."/>
            <person name="Daum C."/>
            <person name="Gordon S."/>
            <person name="Gould B."/>
            <person name="Lipzen A."/>
            <person name="MacQueen A."/>
            <person name="Palacio-Mejia J."/>
            <person name="Plott C."/>
            <person name="Shakirov E."/>
            <person name="Shu S."/>
            <person name="Yoshinaga Y."/>
            <person name="Zane M."/>
            <person name="Rokhsar D."/>
            <person name="Grimwood J."/>
            <person name="Schmutz J."/>
            <person name="Juenger T."/>
        </authorList>
    </citation>
    <scope>NUCLEOTIDE SEQUENCE [LARGE SCALE GENOMIC DNA]</scope>
    <source>
        <strain evidence="3">cv. HAL2</strain>
    </source>
</reference>
<sequence>MKMLPRSLEIPSFLHKGSSAGASTSVPRRASVLHAALARAVQLLPGSFLFPIFLPQPWSSPSQLVPVLFPIFDFQPVVGPPRRRFINTSSREEMLSRTVLQKSPNDTIRSSGRVELVSSPPDALFPHARRSTSPPSLDLRPANTAEEQSPAAGKGVSILLAVGFLLSLKAKDPRVLFVDL</sequence>
<evidence type="ECO:0000256" key="1">
    <source>
        <dbReference type="SAM" id="MobiDB-lite"/>
    </source>
</evidence>
<organism evidence="2 3">
    <name type="scientific">Panicum hallii var. hallii</name>
    <dbReference type="NCBI Taxonomy" id="1504633"/>
    <lineage>
        <taxon>Eukaryota</taxon>
        <taxon>Viridiplantae</taxon>
        <taxon>Streptophyta</taxon>
        <taxon>Embryophyta</taxon>
        <taxon>Tracheophyta</taxon>
        <taxon>Spermatophyta</taxon>
        <taxon>Magnoliopsida</taxon>
        <taxon>Liliopsida</taxon>
        <taxon>Poales</taxon>
        <taxon>Poaceae</taxon>
        <taxon>PACMAD clade</taxon>
        <taxon>Panicoideae</taxon>
        <taxon>Panicodae</taxon>
        <taxon>Paniceae</taxon>
        <taxon>Panicinae</taxon>
        <taxon>Panicum</taxon>
        <taxon>Panicum sect. Panicum</taxon>
    </lineage>
</organism>
<keyword evidence="3" id="KW-1185">Reference proteome</keyword>
<feature type="region of interest" description="Disordered" evidence="1">
    <location>
        <begin position="119"/>
        <end position="150"/>
    </location>
</feature>
<dbReference type="Proteomes" id="UP000244336">
    <property type="component" value="Chromosome 2"/>
</dbReference>
<dbReference type="Gramene" id="PUZ70870">
    <property type="protein sequence ID" value="PUZ70870"/>
    <property type="gene ID" value="GQ55_2G269800"/>
</dbReference>
<accession>A0A2T7ESQ8</accession>
<dbReference type="EMBL" id="CM009750">
    <property type="protein sequence ID" value="PUZ70870.1"/>
    <property type="molecule type" value="Genomic_DNA"/>
</dbReference>